<proteinExistence type="predicted"/>
<dbReference type="Proteomes" id="UP000034616">
    <property type="component" value="Unassembled WGS sequence"/>
</dbReference>
<name>A0A0G0WR31_9BACT</name>
<gene>
    <name evidence="1" type="ORF">UU35_C0007G0086</name>
</gene>
<evidence type="ECO:0000313" key="1">
    <source>
        <dbReference type="EMBL" id="KKR86940.1"/>
    </source>
</evidence>
<evidence type="ECO:0000313" key="2">
    <source>
        <dbReference type="Proteomes" id="UP000034616"/>
    </source>
</evidence>
<accession>A0A0G0WR31</accession>
<comment type="caution">
    <text evidence="1">The sequence shown here is derived from an EMBL/GenBank/DDBJ whole genome shotgun (WGS) entry which is preliminary data.</text>
</comment>
<protein>
    <submittedName>
        <fullName evidence="1">Uncharacterized protein</fullName>
    </submittedName>
</protein>
<reference evidence="1 2" key="1">
    <citation type="journal article" date="2015" name="Nature">
        <title>rRNA introns, odd ribosomes, and small enigmatic genomes across a large radiation of phyla.</title>
        <authorList>
            <person name="Brown C.T."/>
            <person name="Hug L.A."/>
            <person name="Thomas B.C."/>
            <person name="Sharon I."/>
            <person name="Castelle C.J."/>
            <person name="Singh A."/>
            <person name="Wilkins M.J."/>
            <person name="Williams K.H."/>
            <person name="Banfield J.F."/>
        </authorList>
    </citation>
    <scope>NUCLEOTIDE SEQUENCE [LARGE SCALE GENOMIC DNA]</scope>
</reference>
<dbReference type="EMBL" id="LCAH01000007">
    <property type="protein sequence ID" value="KKR86940.1"/>
    <property type="molecule type" value="Genomic_DNA"/>
</dbReference>
<sequence length="96" mass="11188">MIISKDGKKTYQIGQDGTRDEICIKIGQDHLSKNEFVIVSETDTEIEEMGIYLSQISAFEDWKQQCQKAQELYGDKWFVYIIRPGWQPLFSAIIHD</sequence>
<dbReference type="AlphaFoldDB" id="A0A0G0WR31"/>
<organism evidence="1 2">
    <name type="scientific">Candidatus Uhrbacteria bacterium GW2011_GWC2_41_11</name>
    <dbReference type="NCBI Taxonomy" id="1618985"/>
    <lineage>
        <taxon>Bacteria</taxon>
        <taxon>Candidatus Uhriibacteriota</taxon>
    </lineage>
</organism>